<keyword evidence="2" id="KW-0812">Transmembrane</keyword>
<evidence type="ECO:0000256" key="2">
    <source>
        <dbReference type="SAM" id="Phobius"/>
    </source>
</evidence>
<name>A0A1I8HDT0_9PLAT</name>
<proteinExistence type="predicted"/>
<feature type="transmembrane region" description="Helical" evidence="2">
    <location>
        <begin position="154"/>
        <end position="178"/>
    </location>
</feature>
<keyword evidence="2" id="KW-0472">Membrane</keyword>
<sequence>MSKQLEFIKQLISRKGKCYDVAKRQKSFEKELAASDRFQLMTDASQPGSAEQPPTAAQQPPGPAERPKSHAGRSTFAHSAEGGEAGPATLIRPISLDNLRPVQVLVWYRSWPALAGRVRVRRASGRVWRRFYSCCRSRRCQIDYDKSLGGQRQIGILLGCVLVINWLLLLLLLCILQFTQTSVLPKPVPTRARPPVVFIFYVTAVLANAFCFQTNLLPPVLILTFIAPGDTGRSSVPSVSVYRAVREDFQLDLTSFLDAPFRIGHRLENPASSAHFIDHGVRVFLEIEATVDAHSQVLKRDFPRDLLSANPELRVAIFVFRGLAEEAGFALPWVQLNFKAIRPAADLIQRTLQAFSDLLGVISAAPDCQVIREAAVLHSLLFHTGPTIYIQEEQNRGAHRALRETFLEASGSSVSGSADLEGGRRPMLRSRPMMASGDSIKSSEASPWTARGVRDAKPVAGAEVNHTGASAELVYQHLEAAWELERHVLLVEGGRFRCRFVGLLVARQTAVGWDPTEGDRAVTGRETEKKVPTVRRHAVSLGQRAGTQGLDRAQAVGSDGDRRGGIVGEKEPKGLADGDQLRRKAAAPGSGGYAVAGARSLPLSDGRSPAVPRAFADGPVGPDDARAGGQIGDGGADALQLLERRHLAGDQGGWRAKVASRAWETVELAAAAELLGGSTPAAPVGAVGIQGRSGLAATLFADVACPVDPVRVRRRSGLSCLAVSNGLKGSSAGGHAAANVFGVFGKAEMVVEFHPKEDWVGLKGQLFVADADIEPSLASIFRWAEAERCCSCICLGSAALSSARTNVGPRREPVEGQQGAVIGVEAGLDLRGGFRDGLWQVVHVNQPEERGDDAPLGQSLAKHSLLTGGAAEADLCASVIDETVNPSEKADGDAEFAKLTDEGLAPDPVVGPREVKQAEHCSLSLRSVEDCLGDASDLLFARSALAESSLHRAEHPAVFEVVAQAEVNHFFGDFGYAASQGHWAIAAGVIRAFSAFGYRDDDGPAPLMRTASREPGFVNEIQEPVLAAGREAFEHLVCHLVRAWALSGLKGADGGAEFVVSAFPGLPRASSAGSTSAQLLGGGGGSPLIALVSAKRSLLTFSSATRWFQKLAFSALMVASATRLAVWYALRSSGVLERSACFLALLQFLQASVHASVQKGLPRLCRHPRGMEPAAARRWWSASIREPEVAEDGFRWSSARSSSALKDVQSALAKHHFALCCCLAVVLALVRVKTMGRWSLPRSSIVRQDVLRAVARPLVHQVVSGQLSPPVAGLVRAFAKRPFLDAGAPIVVGLVVVPAPVSIKITRYDGFVGSWDVVPFWLPKLLALVAIWGGVDRHELDGTGPRDSDSASGEVELSVVVAPWFVEGDVLADQDHNASAAGSALDFFVDFFWVMAAVRPGVDNGRSWRRGVCRAVGRALLLLRLLLVGPGGFLATWAVEVGSVGFRAGELAAFEVQPLLAALALDTISPAGRAGANRALPGRGGASASTGALDCFSCCRFRLFGACRGVRGAVRWSGTRLRPWAVPFATCSSSAAATEAPSCLLLRPSEAASRARREAPAVCRERVVVRSGSPMGRGGRGDGRLVEEDLRIGFRQSVLARCHTVPVRRLEGGARAEFSLLEKDRAGAQLG</sequence>
<feature type="region of interest" description="Disordered" evidence="1">
    <location>
        <begin position="39"/>
        <end position="84"/>
    </location>
</feature>
<dbReference type="Proteomes" id="UP000095280">
    <property type="component" value="Unplaced"/>
</dbReference>
<accession>A0A1I8HDT0</accession>
<feature type="region of interest" description="Disordered" evidence="1">
    <location>
        <begin position="412"/>
        <end position="451"/>
    </location>
</feature>
<keyword evidence="2" id="KW-1133">Transmembrane helix</keyword>
<organism evidence="3 4">
    <name type="scientific">Macrostomum lignano</name>
    <dbReference type="NCBI Taxonomy" id="282301"/>
    <lineage>
        <taxon>Eukaryota</taxon>
        <taxon>Metazoa</taxon>
        <taxon>Spiralia</taxon>
        <taxon>Lophotrochozoa</taxon>
        <taxon>Platyhelminthes</taxon>
        <taxon>Rhabditophora</taxon>
        <taxon>Macrostomorpha</taxon>
        <taxon>Macrostomida</taxon>
        <taxon>Macrostomidae</taxon>
        <taxon>Macrostomum</taxon>
    </lineage>
</organism>
<feature type="transmembrane region" description="Helical" evidence="2">
    <location>
        <begin position="198"/>
        <end position="226"/>
    </location>
</feature>
<keyword evidence="3" id="KW-1185">Reference proteome</keyword>
<protein>
    <submittedName>
        <fullName evidence="4">PI3K/PI4K domain-containing protein</fullName>
    </submittedName>
</protein>
<reference evidence="4" key="1">
    <citation type="submission" date="2016-11" db="UniProtKB">
        <authorList>
            <consortium name="WormBaseParasite"/>
        </authorList>
    </citation>
    <scope>IDENTIFICATION</scope>
</reference>
<evidence type="ECO:0000313" key="4">
    <source>
        <dbReference type="WBParaSite" id="maker-uti_cns_0005654-snap-gene-0.5-mRNA-1"/>
    </source>
</evidence>
<evidence type="ECO:0000313" key="3">
    <source>
        <dbReference type="Proteomes" id="UP000095280"/>
    </source>
</evidence>
<dbReference type="WBParaSite" id="maker-uti_cns_0005654-snap-gene-0.5-mRNA-1">
    <property type="protein sequence ID" value="maker-uti_cns_0005654-snap-gene-0.5-mRNA-1"/>
    <property type="gene ID" value="maker-uti_cns_0005654-snap-gene-0.5"/>
</dbReference>
<evidence type="ECO:0000256" key="1">
    <source>
        <dbReference type="SAM" id="MobiDB-lite"/>
    </source>
</evidence>
<feature type="compositionally biased region" description="Basic and acidic residues" evidence="1">
    <location>
        <begin position="559"/>
        <end position="582"/>
    </location>
</feature>
<feature type="region of interest" description="Disordered" evidence="1">
    <location>
        <begin position="546"/>
        <end position="622"/>
    </location>
</feature>